<dbReference type="EMBL" id="HBUE01190512">
    <property type="protein sequence ID" value="CAG6524944.1"/>
    <property type="molecule type" value="Transcribed_RNA"/>
</dbReference>
<evidence type="ECO:0000313" key="5">
    <source>
        <dbReference type="EMBL" id="CAG6524944.1"/>
    </source>
</evidence>
<dbReference type="EMBL" id="HBUE01296393">
    <property type="protein sequence ID" value="CAG6576631.1"/>
    <property type="molecule type" value="Transcribed_RNA"/>
</dbReference>
<reference evidence="5" key="1">
    <citation type="submission" date="2021-05" db="EMBL/GenBank/DDBJ databases">
        <authorList>
            <person name="Alioto T."/>
            <person name="Alioto T."/>
            <person name="Gomez Garrido J."/>
        </authorList>
    </citation>
    <scope>NUCLEOTIDE SEQUENCE</scope>
</reference>
<dbReference type="Pfam" id="PF05456">
    <property type="entry name" value="eIF_4EBP"/>
    <property type="match status" value="1"/>
</dbReference>
<sequence length="119" mass="13162">MSASPIARQAAMTIPSRKVLIHDASDLPDLYSSTPGGTLYSTTPGGTRIVYERAFLMNLKNSPLARTPPTNLNNLPLNILRNSPTANRQQQHVPQAKKQPAPNAQPKFDEHQEQFDMDL</sequence>
<dbReference type="EMBL" id="HBUE01190510">
    <property type="protein sequence ID" value="CAG6524942.1"/>
    <property type="molecule type" value="Transcribed_RNA"/>
</dbReference>
<dbReference type="EMBL" id="HBUE01190509">
    <property type="protein sequence ID" value="CAG6524941.1"/>
    <property type="molecule type" value="Transcribed_RNA"/>
</dbReference>
<keyword evidence="3" id="KW-0652">Protein synthesis inhibitor</keyword>
<dbReference type="GO" id="GO:0045947">
    <property type="term" value="P:negative regulation of translational initiation"/>
    <property type="evidence" value="ECO:0007669"/>
    <property type="project" value="InterPro"/>
</dbReference>
<dbReference type="GO" id="GO:0005737">
    <property type="term" value="C:cytoplasm"/>
    <property type="evidence" value="ECO:0007669"/>
    <property type="project" value="TreeGrafter"/>
</dbReference>
<dbReference type="GO" id="GO:0008190">
    <property type="term" value="F:eukaryotic initiation factor 4E binding"/>
    <property type="evidence" value="ECO:0007669"/>
    <property type="project" value="InterPro"/>
</dbReference>
<protein>
    <submittedName>
        <fullName evidence="5">Eukaryotic translation initiation factor 4E-binding protein 1</fullName>
    </submittedName>
</protein>
<evidence type="ECO:0000256" key="1">
    <source>
        <dbReference type="ARBA" id="ARBA00005480"/>
    </source>
</evidence>
<dbReference type="EMBL" id="HBUE01296395">
    <property type="protein sequence ID" value="CAG6576633.1"/>
    <property type="molecule type" value="Transcribed_RNA"/>
</dbReference>
<evidence type="ECO:0000256" key="2">
    <source>
        <dbReference type="ARBA" id="ARBA00022845"/>
    </source>
</evidence>
<dbReference type="PANTHER" id="PTHR12669">
    <property type="entry name" value="EUKARYOTIC TRANSLATION INITIATION FACTOR 4E-BINDING PROTEIN"/>
    <property type="match status" value="1"/>
</dbReference>
<keyword evidence="5" id="KW-0396">Initiation factor</keyword>
<dbReference type="InterPro" id="IPR008606">
    <property type="entry name" value="EIF4EBP"/>
</dbReference>
<accession>A0A8D8GYQ7</accession>
<name>A0A8D8GYQ7_CULPI</name>
<dbReference type="AlphaFoldDB" id="A0A8D8GYQ7"/>
<dbReference type="EMBL" id="HBUE01296394">
    <property type="protein sequence ID" value="CAG6576632.1"/>
    <property type="molecule type" value="Transcribed_RNA"/>
</dbReference>
<dbReference type="GO" id="GO:0003743">
    <property type="term" value="F:translation initiation factor activity"/>
    <property type="evidence" value="ECO:0007669"/>
    <property type="project" value="UniProtKB-KW"/>
</dbReference>
<dbReference type="EMBL" id="HBUE01190511">
    <property type="protein sequence ID" value="CAG6524943.1"/>
    <property type="molecule type" value="Transcribed_RNA"/>
</dbReference>
<feature type="region of interest" description="Disordered" evidence="4">
    <location>
        <begin position="79"/>
        <end position="119"/>
    </location>
</feature>
<evidence type="ECO:0000256" key="3">
    <source>
        <dbReference type="ARBA" id="ARBA00023193"/>
    </source>
</evidence>
<proteinExistence type="inferred from homology"/>
<organism evidence="5">
    <name type="scientific">Culex pipiens</name>
    <name type="common">House mosquito</name>
    <dbReference type="NCBI Taxonomy" id="7175"/>
    <lineage>
        <taxon>Eukaryota</taxon>
        <taxon>Metazoa</taxon>
        <taxon>Ecdysozoa</taxon>
        <taxon>Arthropoda</taxon>
        <taxon>Hexapoda</taxon>
        <taxon>Insecta</taxon>
        <taxon>Pterygota</taxon>
        <taxon>Neoptera</taxon>
        <taxon>Endopterygota</taxon>
        <taxon>Diptera</taxon>
        <taxon>Nematocera</taxon>
        <taxon>Culicoidea</taxon>
        <taxon>Culicidae</taxon>
        <taxon>Culicinae</taxon>
        <taxon>Culicini</taxon>
        <taxon>Culex</taxon>
        <taxon>Culex</taxon>
    </lineage>
</organism>
<dbReference type="PANTHER" id="PTHR12669:SF12">
    <property type="entry name" value="EUKARYOTIC TRANSLATION INITIATION FACTOR 4E-BINDING PROTEIN"/>
    <property type="match status" value="1"/>
</dbReference>
<evidence type="ECO:0000256" key="4">
    <source>
        <dbReference type="SAM" id="MobiDB-lite"/>
    </source>
</evidence>
<keyword evidence="5" id="KW-0648">Protein biosynthesis</keyword>
<keyword evidence="2" id="KW-0810">Translation regulation</keyword>
<comment type="similarity">
    <text evidence="1">Belongs to the eIF4E-binding protein family.</text>
</comment>
<dbReference type="EMBL" id="HBUE01296392">
    <property type="protein sequence ID" value="CAG6576630.1"/>
    <property type="molecule type" value="Transcribed_RNA"/>
</dbReference>
<feature type="compositionally biased region" description="Basic and acidic residues" evidence="4">
    <location>
        <begin position="107"/>
        <end position="119"/>
    </location>
</feature>